<dbReference type="PROSITE" id="PS00100">
    <property type="entry name" value="CAT"/>
    <property type="match status" value="1"/>
</dbReference>
<dbReference type="SMART" id="SM01059">
    <property type="entry name" value="CAT"/>
    <property type="match status" value="1"/>
</dbReference>
<dbReference type="InterPro" id="IPR001707">
    <property type="entry name" value="Cmp_AcTrfase"/>
</dbReference>
<dbReference type="Pfam" id="PF00302">
    <property type="entry name" value="CAT"/>
    <property type="match status" value="1"/>
</dbReference>
<dbReference type="eggNOG" id="COG4845">
    <property type="taxonomic scope" value="Bacteria"/>
</dbReference>
<name>A0A060LRK5_9BACI</name>
<organism evidence="12 13">
    <name type="scientific">Shouchella lehensis G1</name>
    <dbReference type="NCBI Taxonomy" id="1246626"/>
    <lineage>
        <taxon>Bacteria</taxon>
        <taxon>Bacillati</taxon>
        <taxon>Bacillota</taxon>
        <taxon>Bacilli</taxon>
        <taxon>Bacillales</taxon>
        <taxon>Bacillaceae</taxon>
        <taxon>Shouchella</taxon>
    </lineage>
</organism>
<evidence type="ECO:0000256" key="9">
    <source>
        <dbReference type="PIRSR" id="PIRSR000440-1"/>
    </source>
</evidence>
<evidence type="ECO:0000313" key="12">
    <source>
        <dbReference type="EMBL" id="AIC92797.1"/>
    </source>
</evidence>
<evidence type="ECO:0000256" key="2">
    <source>
        <dbReference type="ARBA" id="ARBA00010571"/>
    </source>
</evidence>
<evidence type="ECO:0000256" key="11">
    <source>
        <dbReference type="RuleBase" id="RU004156"/>
    </source>
</evidence>
<comment type="function">
    <text evidence="1 10">This enzyme is an effector of chloramphenicol resistance in bacteria.</text>
</comment>
<dbReference type="Proteomes" id="UP000027142">
    <property type="component" value="Chromosome"/>
</dbReference>
<dbReference type="InterPro" id="IPR018372">
    <property type="entry name" value="Chloramphenicol_AcTrfase_AS"/>
</dbReference>
<dbReference type="Gene3D" id="3.30.559.10">
    <property type="entry name" value="Chloramphenicol acetyltransferase-like domain"/>
    <property type="match status" value="1"/>
</dbReference>
<dbReference type="PANTHER" id="PTHR38474:SF2">
    <property type="entry name" value="CHLORAMPHENICOL ACETYLTRANSFERASE"/>
    <property type="match status" value="1"/>
</dbReference>
<dbReference type="EC" id="2.3.1.28" evidence="4 10"/>
<reference evidence="12 13" key="1">
    <citation type="journal article" date="2014" name="Gene">
        <title>A comparative genomic analysis of the alkalitolerant soil bacterium Bacillus lehensis G1.</title>
        <authorList>
            <person name="Noor Y.M."/>
            <person name="Samsulrizal N.H."/>
            <person name="Jema'on N.A."/>
            <person name="Low K.O."/>
            <person name="Ramli A.N."/>
            <person name="Alias N.I."/>
            <person name="Damis S.I."/>
            <person name="Fuzi S.F."/>
            <person name="Isa M.N."/>
            <person name="Murad A.M."/>
            <person name="Raih M.F."/>
            <person name="Bakar F.D."/>
            <person name="Najimudin N."/>
            <person name="Mahadi N.M."/>
            <person name="Illias R.M."/>
        </authorList>
    </citation>
    <scope>NUCLEOTIDE SEQUENCE [LARGE SCALE GENOMIC DNA]</scope>
    <source>
        <strain evidence="12 13">G1</strain>
    </source>
</reference>
<evidence type="ECO:0000313" key="13">
    <source>
        <dbReference type="Proteomes" id="UP000027142"/>
    </source>
</evidence>
<keyword evidence="7 10" id="KW-0046">Antibiotic resistance</keyword>
<gene>
    <name evidence="12" type="ORF">BleG1_0189</name>
</gene>
<keyword evidence="6 10" id="KW-0808">Transferase</keyword>
<dbReference type="SUPFAM" id="SSF52777">
    <property type="entry name" value="CoA-dependent acyltransferases"/>
    <property type="match status" value="1"/>
</dbReference>
<evidence type="ECO:0000256" key="1">
    <source>
        <dbReference type="ARBA" id="ARBA00002150"/>
    </source>
</evidence>
<dbReference type="AlphaFoldDB" id="A0A060LRK5"/>
<dbReference type="EMBL" id="CP003923">
    <property type="protein sequence ID" value="AIC92797.1"/>
    <property type="molecule type" value="Genomic_DNA"/>
</dbReference>
<dbReference type="HOGENOM" id="CLU_093121_0_0_9"/>
<dbReference type="OrthoDB" id="9801766at2"/>
<sequence length="216" mass="25437">MTFTVINRRTWKREEVFSHYIKQKTSFSLTTELEVDVLYKRVKQKGYTFYPAFLYLVTSVVNKHVAFRMSFNQEGELGYWSQLEPVYTIFHEKTKLFSGIWTSMNRDFNHFHTSYLQDVMTYQGSKALFPKKHMPENTVSVSMIPWTSFTGFNLMIQQDTNYLLPIVTAGKLIEKNQTLYLPVSLQVHHAVCDGYHASMFMNDCQQLANQAHEWIK</sequence>
<feature type="active site" description="Proton acceptor" evidence="9">
    <location>
        <position position="189"/>
    </location>
</feature>
<dbReference type="NCBIfam" id="NF000491">
    <property type="entry name" value="chloram_CatA"/>
    <property type="match status" value="1"/>
</dbReference>
<evidence type="ECO:0000256" key="5">
    <source>
        <dbReference type="ARBA" id="ARBA00020291"/>
    </source>
</evidence>
<dbReference type="PIRSF" id="PIRSF000440">
    <property type="entry name" value="CAT"/>
    <property type="match status" value="1"/>
</dbReference>
<dbReference type="GO" id="GO:0008811">
    <property type="term" value="F:chloramphenicol O-acetyltransferase activity"/>
    <property type="evidence" value="ECO:0007669"/>
    <property type="project" value="UniProtKB-EC"/>
</dbReference>
<comment type="catalytic activity">
    <reaction evidence="10">
        <text>chloramphenicol + acetyl-CoA = chloramphenicol 3-acetate + CoA</text>
        <dbReference type="Rhea" id="RHEA:18421"/>
        <dbReference type="ChEBI" id="CHEBI:16730"/>
        <dbReference type="ChEBI" id="CHEBI:17698"/>
        <dbReference type="ChEBI" id="CHEBI:57287"/>
        <dbReference type="ChEBI" id="CHEBI:57288"/>
        <dbReference type="EC" id="2.3.1.28"/>
    </reaction>
</comment>
<comment type="subunit">
    <text evidence="3">Homotrimer.</text>
</comment>
<comment type="similarity">
    <text evidence="2 11">Belongs to the chloramphenicol acetyltransferase family.</text>
</comment>
<keyword evidence="8 10" id="KW-0012">Acyltransferase</keyword>
<dbReference type="STRING" id="1246626.BleG1_0189"/>
<proteinExistence type="inferred from homology"/>
<protein>
    <recommendedName>
        <fullName evidence="5 10">Chloramphenicol acetyltransferase</fullName>
        <ecNumber evidence="4 10">2.3.1.28</ecNumber>
    </recommendedName>
</protein>
<evidence type="ECO:0000256" key="6">
    <source>
        <dbReference type="ARBA" id="ARBA00022679"/>
    </source>
</evidence>
<evidence type="ECO:0000256" key="7">
    <source>
        <dbReference type="ARBA" id="ARBA00023251"/>
    </source>
</evidence>
<evidence type="ECO:0000256" key="10">
    <source>
        <dbReference type="RuleBase" id="RU000503"/>
    </source>
</evidence>
<evidence type="ECO:0000256" key="8">
    <source>
        <dbReference type="ARBA" id="ARBA00023315"/>
    </source>
</evidence>
<accession>A0A060LRK5</accession>
<evidence type="ECO:0000256" key="3">
    <source>
        <dbReference type="ARBA" id="ARBA00011233"/>
    </source>
</evidence>
<dbReference type="PANTHER" id="PTHR38474">
    <property type="entry name" value="SLR0299 PROTEIN"/>
    <property type="match status" value="1"/>
</dbReference>
<dbReference type="GO" id="GO:0046677">
    <property type="term" value="P:response to antibiotic"/>
    <property type="evidence" value="ECO:0007669"/>
    <property type="project" value="UniProtKB-KW"/>
</dbReference>
<dbReference type="PATRIC" id="fig|1246626.3.peg.171"/>
<evidence type="ECO:0000256" key="4">
    <source>
        <dbReference type="ARBA" id="ARBA00013235"/>
    </source>
</evidence>
<keyword evidence="13" id="KW-1185">Reference proteome</keyword>
<dbReference type="InterPro" id="IPR023213">
    <property type="entry name" value="CAT-like_dom_sf"/>
</dbReference>
<dbReference type="RefSeq" id="WP_038476077.1">
    <property type="nucleotide sequence ID" value="NZ_CP003923.1"/>
</dbReference>
<dbReference type="KEGG" id="ble:BleG1_0189"/>